<keyword evidence="1" id="KW-0805">Transcription regulation</keyword>
<dbReference type="Gene3D" id="1.10.357.10">
    <property type="entry name" value="Tetracycline Repressor, domain 2"/>
    <property type="match status" value="1"/>
</dbReference>
<evidence type="ECO:0000313" key="6">
    <source>
        <dbReference type="EMBL" id="RMB61920.1"/>
    </source>
</evidence>
<dbReference type="PANTHER" id="PTHR47506:SF1">
    <property type="entry name" value="HTH-TYPE TRANSCRIPTIONAL REGULATOR YJDC"/>
    <property type="match status" value="1"/>
</dbReference>
<dbReference type="AlphaFoldDB" id="A0A3M0GAC2"/>
<accession>A0A3M0GAC2</accession>
<evidence type="ECO:0000256" key="2">
    <source>
        <dbReference type="ARBA" id="ARBA00023125"/>
    </source>
</evidence>
<organism evidence="6 7">
    <name type="scientific">Tessaracoccus antarcticus</name>
    <dbReference type="NCBI Taxonomy" id="2479848"/>
    <lineage>
        <taxon>Bacteria</taxon>
        <taxon>Bacillati</taxon>
        <taxon>Actinomycetota</taxon>
        <taxon>Actinomycetes</taxon>
        <taxon>Propionibacteriales</taxon>
        <taxon>Propionibacteriaceae</taxon>
        <taxon>Tessaracoccus</taxon>
    </lineage>
</organism>
<keyword evidence="7" id="KW-1185">Reference proteome</keyword>
<dbReference type="EMBL" id="REFW01000001">
    <property type="protein sequence ID" value="RMB61920.1"/>
    <property type="molecule type" value="Genomic_DNA"/>
</dbReference>
<protein>
    <submittedName>
        <fullName evidence="6">TetR/AcrR family transcriptional regulator</fullName>
    </submittedName>
</protein>
<evidence type="ECO:0000256" key="1">
    <source>
        <dbReference type="ARBA" id="ARBA00023015"/>
    </source>
</evidence>
<proteinExistence type="predicted"/>
<name>A0A3M0GAC2_9ACTN</name>
<gene>
    <name evidence="6" type="ORF">EAX62_04820</name>
</gene>
<dbReference type="InterPro" id="IPR001647">
    <property type="entry name" value="HTH_TetR"/>
</dbReference>
<evidence type="ECO:0000259" key="5">
    <source>
        <dbReference type="PROSITE" id="PS50977"/>
    </source>
</evidence>
<evidence type="ECO:0000256" key="4">
    <source>
        <dbReference type="PROSITE-ProRule" id="PRU00335"/>
    </source>
</evidence>
<dbReference type="PROSITE" id="PS50977">
    <property type="entry name" value="HTH_TETR_2"/>
    <property type="match status" value="1"/>
</dbReference>
<dbReference type="SUPFAM" id="SSF46689">
    <property type="entry name" value="Homeodomain-like"/>
    <property type="match status" value="1"/>
</dbReference>
<dbReference type="PANTHER" id="PTHR47506">
    <property type="entry name" value="TRANSCRIPTIONAL REGULATORY PROTEIN"/>
    <property type="match status" value="1"/>
</dbReference>
<evidence type="ECO:0000256" key="3">
    <source>
        <dbReference type="ARBA" id="ARBA00023163"/>
    </source>
</evidence>
<dbReference type="RefSeq" id="WP_121900468.1">
    <property type="nucleotide sequence ID" value="NZ_REFW01000001.1"/>
</dbReference>
<feature type="domain" description="HTH tetR-type" evidence="5">
    <location>
        <begin position="6"/>
        <end position="65"/>
    </location>
</feature>
<dbReference type="Proteomes" id="UP000275256">
    <property type="component" value="Unassembled WGS sequence"/>
</dbReference>
<dbReference type="Pfam" id="PF00440">
    <property type="entry name" value="TetR_N"/>
    <property type="match status" value="1"/>
</dbReference>
<dbReference type="InterPro" id="IPR009057">
    <property type="entry name" value="Homeodomain-like_sf"/>
</dbReference>
<dbReference type="OrthoDB" id="8701707at2"/>
<evidence type="ECO:0000313" key="7">
    <source>
        <dbReference type="Proteomes" id="UP000275256"/>
    </source>
</evidence>
<keyword evidence="2 4" id="KW-0238">DNA-binding</keyword>
<reference evidence="6 7" key="1">
    <citation type="submission" date="2018-10" db="EMBL/GenBank/DDBJ databases">
        <title>Tessaracoccus antarcticuss sp. nov., isolated from sediment.</title>
        <authorList>
            <person name="Zhou L.Y."/>
            <person name="Du Z.J."/>
        </authorList>
    </citation>
    <scope>NUCLEOTIDE SEQUENCE [LARGE SCALE GENOMIC DNA]</scope>
    <source>
        <strain evidence="6 7">JDX10</strain>
    </source>
</reference>
<keyword evidence="3" id="KW-0804">Transcription</keyword>
<sequence>MARPAHFTHDDVLDAAMACVAATGPNVSVADIARQLGGPVGSIYHRFTSRDVLVIRLWLRSVQRFQAGLFEIAETMDDPHEAMIAMALHIPQYCRTHQDEAVSLTLFRQERLLTACPAGVRDAVAGVNGPVTAIMLELTQRRYGRLTAENRQWALMATQVAPFGLVRPHLGGPVPRHVDDAVVASTDAILRLGDRTDS</sequence>
<feature type="DNA-binding region" description="H-T-H motif" evidence="4">
    <location>
        <begin position="28"/>
        <end position="47"/>
    </location>
</feature>
<dbReference type="GO" id="GO:0003677">
    <property type="term" value="F:DNA binding"/>
    <property type="evidence" value="ECO:0007669"/>
    <property type="project" value="UniProtKB-UniRule"/>
</dbReference>
<comment type="caution">
    <text evidence="6">The sequence shown here is derived from an EMBL/GenBank/DDBJ whole genome shotgun (WGS) entry which is preliminary data.</text>
</comment>